<keyword evidence="2" id="KW-1185">Reference proteome</keyword>
<evidence type="ECO:0000313" key="1">
    <source>
        <dbReference type="EMBL" id="SIS57380.1"/>
    </source>
</evidence>
<dbReference type="Proteomes" id="UP000199777">
    <property type="component" value="Unassembled WGS sequence"/>
</dbReference>
<reference evidence="1 2" key="1">
    <citation type="submission" date="2017-01" db="EMBL/GenBank/DDBJ databases">
        <authorList>
            <person name="Varghese N."/>
            <person name="Submissions S."/>
        </authorList>
    </citation>
    <scope>NUCLEOTIDE SEQUENCE [LARGE SCALE GENOMIC DNA]</scope>
    <source>
        <strain evidence="1 2">DSM 22782</strain>
    </source>
</reference>
<accession>A0ABY1KPF1</accession>
<protein>
    <submittedName>
        <fullName evidence="1">Uncharacterized protein</fullName>
    </submittedName>
</protein>
<comment type="caution">
    <text evidence="1">The sequence shown here is derived from an EMBL/GenBank/DDBJ whole genome shotgun (WGS) entry which is preliminary data.</text>
</comment>
<evidence type="ECO:0000313" key="2">
    <source>
        <dbReference type="Proteomes" id="UP000199777"/>
    </source>
</evidence>
<proteinExistence type="predicted"/>
<gene>
    <name evidence="1" type="ORF">SAMN05421758_102387</name>
</gene>
<sequence>MKFVIGAVLVIAINLFTILPLISKTDEEDIGENITRLKKYQWFQDLLSDEANKQLIVHDNDVRRTIGKFKSNKFDNKFFCNKYRNKLQSILNQKSNRLT</sequence>
<organism evidence="1 2">
    <name type="scientific">Salimicrobium salexigens</name>
    <dbReference type="NCBI Taxonomy" id="908941"/>
    <lineage>
        <taxon>Bacteria</taxon>
        <taxon>Bacillati</taxon>
        <taxon>Bacillota</taxon>
        <taxon>Bacilli</taxon>
        <taxon>Bacillales</taxon>
        <taxon>Bacillaceae</taxon>
        <taxon>Salimicrobium</taxon>
    </lineage>
</organism>
<name>A0ABY1KPF1_9BACI</name>
<dbReference type="RefSeq" id="WP_084193848.1">
    <property type="nucleotide sequence ID" value="NZ_FTOK01000002.1"/>
</dbReference>
<dbReference type="EMBL" id="FTOK01000002">
    <property type="protein sequence ID" value="SIS57380.1"/>
    <property type="molecule type" value="Genomic_DNA"/>
</dbReference>